<feature type="transmembrane region" description="Helical" evidence="1">
    <location>
        <begin position="27"/>
        <end position="45"/>
    </location>
</feature>
<dbReference type="EMBL" id="JAUQSX010000003">
    <property type="protein sequence ID" value="MDO7846326.1"/>
    <property type="molecule type" value="Genomic_DNA"/>
</dbReference>
<reference evidence="2" key="1">
    <citation type="submission" date="2023-07" db="EMBL/GenBank/DDBJ databases">
        <authorList>
            <person name="Kim M.K."/>
        </authorList>
    </citation>
    <scope>NUCLEOTIDE SEQUENCE</scope>
    <source>
        <strain evidence="2">M29</strain>
    </source>
</reference>
<evidence type="ECO:0000313" key="3">
    <source>
        <dbReference type="Proteomes" id="UP001167796"/>
    </source>
</evidence>
<gene>
    <name evidence="2" type="ORF">Q5H92_08165</name>
</gene>
<comment type="caution">
    <text evidence="2">The sequence shown here is derived from an EMBL/GenBank/DDBJ whole genome shotgun (WGS) entry which is preliminary data.</text>
</comment>
<keyword evidence="1" id="KW-1133">Transmembrane helix</keyword>
<proteinExistence type="predicted"/>
<feature type="transmembrane region" description="Helical" evidence="1">
    <location>
        <begin position="157"/>
        <end position="177"/>
    </location>
</feature>
<keyword evidence="1" id="KW-0812">Transmembrane</keyword>
<evidence type="ECO:0000313" key="2">
    <source>
        <dbReference type="EMBL" id="MDO7846326.1"/>
    </source>
</evidence>
<evidence type="ECO:0000256" key="1">
    <source>
        <dbReference type="SAM" id="Phobius"/>
    </source>
</evidence>
<protein>
    <submittedName>
        <fullName evidence="2">Uncharacterized protein</fullName>
    </submittedName>
</protein>
<dbReference type="Proteomes" id="UP001167796">
    <property type="component" value="Unassembled WGS sequence"/>
</dbReference>
<name>A0ABT9A908_9BACT</name>
<sequence>MAVLLFIHWSRLGKAYRRRSKQGYRPLLTPFFISLLLLLNGCRYARFAFEPHAARPIAGVSRATFAGAVRPVPPPAGNQPVASLKCMEVAAYHSPGNQPEIRPTGKPLARRHESPRFRPGLHTPSDTLLRSVIGRRHSGAPEPSTGWGKVRYVLGRLLAWTVYLTLVGLGGWLIFLVAKWCFALDVLGIVFGGFIVVVLALLLLYFLVLFGFFALVSKTPM</sequence>
<accession>A0ABT9A908</accession>
<keyword evidence="1" id="KW-0472">Membrane</keyword>
<organism evidence="2 3">
    <name type="scientific">Hymenobacter mellowenesis</name>
    <dbReference type="NCBI Taxonomy" id="3063995"/>
    <lineage>
        <taxon>Bacteria</taxon>
        <taxon>Pseudomonadati</taxon>
        <taxon>Bacteroidota</taxon>
        <taxon>Cytophagia</taxon>
        <taxon>Cytophagales</taxon>
        <taxon>Hymenobacteraceae</taxon>
        <taxon>Hymenobacter</taxon>
    </lineage>
</organism>
<feature type="transmembrane region" description="Helical" evidence="1">
    <location>
        <begin position="189"/>
        <end position="216"/>
    </location>
</feature>
<keyword evidence="3" id="KW-1185">Reference proteome</keyword>